<proteinExistence type="predicted"/>
<dbReference type="AlphaFoldDB" id="A0A4Q9MR94"/>
<sequence>MTLVRDMSFLGGPSHSRHREASHRATREGYTSSQDVVAPSGRVHACVGRPEQVSIDGSSDPSHGHCPPWCSHASPSSHSAQDECRTRIKIFLSDGQFIAIAIPYGECITRICQTKFTRSSGLGFWPAW</sequence>
<reference evidence="2" key="1">
    <citation type="submission" date="2019-01" db="EMBL/GenBank/DDBJ databases">
        <title>Draft genome sequences of three monokaryotic isolates of the white-rot basidiomycete fungus Dichomitus squalens.</title>
        <authorList>
            <consortium name="DOE Joint Genome Institute"/>
            <person name="Lopez S.C."/>
            <person name="Andreopoulos B."/>
            <person name="Pangilinan J."/>
            <person name="Lipzen A."/>
            <person name="Riley R."/>
            <person name="Ahrendt S."/>
            <person name="Ng V."/>
            <person name="Barry K."/>
            <person name="Daum C."/>
            <person name="Grigoriev I.V."/>
            <person name="Hilden K.S."/>
            <person name="Makela M.R."/>
            <person name="de Vries R.P."/>
        </authorList>
    </citation>
    <scope>NUCLEOTIDE SEQUENCE [LARGE SCALE GENOMIC DNA]</scope>
    <source>
        <strain evidence="2">OM18370.1</strain>
    </source>
</reference>
<accession>A0A4Q9MR94</accession>
<organism evidence="2">
    <name type="scientific">Dichomitus squalens</name>
    <dbReference type="NCBI Taxonomy" id="114155"/>
    <lineage>
        <taxon>Eukaryota</taxon>
        <taxon>Fungi</taxon>
        <taxon>Dikarya</taxon>
        <taxon>Basidiomycota</taxon>
        <taxon>Agaricomycotina</taxon>
        <taxon>Agaricomycetes</taxon>
        <taxon>Polyporales</taxon>
        <taxon>Polyporaceae</taxon>
        <taxon>Dichomitus</taxon>
    </lineage>
</organism>
<feature type="region of interest" description="Disordered" evidence="1">
    <location>
        <begin position="1"/>
        <end position="36"/>
    </location>
</feature>
<dbReference type="Proteomes" id="UP000292957">
    <property type="component" value="Unassembled WGS sequence"/>
</dbReference>
<dbReference type="EMBL" id="ML143407">
    <property type="protein sequence ID" value="TBU30279.1"/>
    <property type="molecule type" value="Genomic_DNA"/>
</dbReference>
<name>A0A4Q9MR94_9APHY</name>
<evidence type="ECO:0000313" key="2">
    <source>
        <dbReference type="EMBL" id="TBU30279.1"/>
    </source>
</evidence>
<gene>
    <name evidence="2" type="ORF">BD311DRAFT_755111</name>
</gene>
<evidence type="ECO:0000256" key="1">
    <source>
        <dbReference type="SAM" id="MobiDB-lite"/>
    </source>
</evidence>
<protein>
    <submittedName>
        <fullName evidence="2">Uncharacterized protein</fullName>
    </submittedName>
</protein>